<organism evidence="1 2">
    <name type="scientific">Tessaracoccus oleiagri</name>
    <dbReference type="NCBI Taxonomy" id="686624"/>
    <lineage>
        <taxon>Bacteria</taxon>
        <taxon>Bacillati</taxon>
        <taxon>Actinomycetota</taxon>
        <taxon>Actinomycetes</taxon>
        <taxon>Propionibacteriales</taxon>
        <taxon>Propionibacteriaceae</taxon>
        <taxon>Tessaracoccus</taxon>
    </lineage>
</organism>
<dbReference type="Pfam" id="PF21853">
    <property type="entry name" value="DUF6912"/>
    <property type="match status" value="1"/>
</dbReference>
<dbReference type="Proteomes" id="UP000199475">
    <property type="component" value="Unassembled WGS sequence"/>
</dbReference>
<dbReference type="EMBL" id="FNGP01000005">
    <property type="protein sequence ID" value="SDL75222.1"/>
    <property type="molecule type" value="Genomic_DNA"/>
</dbReference>
<keyword evidence="2" id="KW-1185">Reference proteome</keyword>
<proteinExistence type="predicted"/>
<dbReference type="InterPro" id="IPR054206">
    <property type="entry name" value="DUF6912"/>
</dbReference>
<dbReference type="STRING" id="686624.SAMN04488242_2717"/>
<name>A0A1G9MLR3_9ACTN</name>
<accession>A0A1G9MLR3</accession>
<dbReference type="AlphaFoldDB" id="A0A1G9MLR3"/>
<gene>
    <name evidence="1" type="ORF">SAMN04488242_2717</name>
</gene>
<evidence type="ECO:0000313" key="2">
    <source>
        <dbReference type="Proteomes" id="UP000199475"/>
    </source>
</evidence>
<evidence type="ECO:0000313" key="1">
    <source>
        <dbReference type="EMBL" id="SDL75222.1"/>
    </source>
</evidence>
<protein>
    <submittedName>
        <fullName evidence="1">Uncharacterized protein</fullName>
    </submittedName>
</protein>
<reference evidence="1 2" key="1">
    <citation type="submission" date="2016-10" db="EMBL/GenBank/DDBJ databases">
        <authorList>
            <person name="de Groot N.N."/>
        </authorList>
    </citation>
    <scope>NUCLEOTIDE SEQUENCE [LARGE SCALE GENOMIC DNA]</scope>
    <source>
        <strain evidence="1 2">CGMCC 1.9159</strain>
    </source>
</reference>
<sequence>MASDELDVLVGRVPVENRRAYTVTPDLLEELGYTADMAEDAEYAALVLASVAGLVEFGERVVVVADVDPALVEPGEDSPNGECLLTRCPPESMTAWFVDAPGVDLPEVRKGASIDEAWDMPEVQELLAEHDLLWNDVAEYRRSQ</sequence>